<gene>
    <name evidence="1" type="ORF">RHMOL_Rhmol07G0160800</name>
</gene>
<organism evidence="1 2">
    <name type="scientific">Rhododendron molle</name>
    <name type="common">Chinese azalea</name>
    <name type="synonym">Azalea mollis</name>
    <dbReference type="NCBI Taxonomy" id="49168"/>
    <lineage>
        <taxon>Eukaryota</taxon>
        <taxon>Viridiplantae</taxon>
        <taxon>Streptophyta</taxon>
        <taxon>Embryophyta</taxon>
        <taxon>Tracheophyta</taxon>
        <taxon>Spermatophyta</taxon>
        <taxon>Magnoliopsida</taxon>
        <taxon>eudicotyledons</taxon>
        <taxon>Gunneridae</taxon>
        <taxon>Pentapetalae</taxon>
        <taxon>asterids</taxon>
        <taxon>Ericales</taxon>
        <taxon>Ericaceae</taxon>
        <taxon>Ericoideae</taxon>
        <taxon>Rhodoreae</taxon>
        <taxon>Rhododendron</taxon>
    </lineage>
</organism>
<evidence type="ECO:0000313" key="1">
    <source>
        <dbReference type="EMBL" id="KAI8546976.1"/>
    </source>
</evidence>
<accession>A0ACC0N1V4</accession>
<reference evidence="1" key="1">
    <citation type="submission" date="2022-02" db="EMBL/GenBank/DDBJ databases">
        <title>Plant Genome Project.</title>
        <authorList>
            <person name="Zhang R.-G."/>
        </authorList>
    </citation>
    <scope>NUCLEOTIDE SEQUENCE</scope>
    <source>
        <strain evidence="1">AT1</strain>
    </source>
</reference>
<dbReference type="EMBL" id="CM046394">
    <property type="protein sequence ID" value="KAI8546976.1"/>
    <property type="molecule type" value="Genomic_DNA"/>
</dbReference>
<name>A0ACC0N1V4_RHOML</name>
<evidence type="ECO:0000313" key="2">
    <source>
        <dbReference type="Proteomes" id="UP001062846"/>
    </source>
</evidence>
<keyword evidence="2" id="KW-1185">Reference proteome</keyword>
<proteinExistence type="predicted"/>
<comment type="caution">
    <text evidence="1">The sequence shown here is derived from an EMBL/GenBank/DDBJ whole genome shotgun (WGS) entry which is preliminary data.</text>
</comment>
<dbReference type="Proteomes" id="UP001062846">
    <property type="component" value="Chromosome 7"/>
</dbReference>
<protein>
    <submittedName>
        <fullName evidence="1">Uncharacterized protein</fullName>
    </submittedName>
</protein>
<sequence length="183" mass="21036">MYKFKKWSSQESVEPKDASANMIFDLTAKKLISYNQEKSSEKLRESFVDFTTGLISFPLNIPGTAFHKCLQATNRFSRRLVESSTVRRLKFNKMEIVGKEEGNEDAENLLQERQANPREKQSDFFDYVLEELRKEDTILTEEMALDLMFVLLFVSFETKFPGNNNGNQISFGESCGAQGTNDQ</sequence>